<dbReference type="SUPFAM" id="SSF53756">
    <property type="entry name" value="UDP-Glycosyltransferase/glycogen phosphorylase"/>
    <property type="match status" value="1"/>
</dbReference>
<dbReference type="EMBL" id="AP027151">
    <property type="protein sequence ID" value="BDV43052.1"/>
    <property type="molecule type" value="Genomic_DNA"/>
</dbReference>
<evidence type="ECO:0000313" key="5">
    <source>
        <dbReference type="Proteomes" id="UP001317705"/>
    </source>
</evidence>
<keyword evidence="5" id="KW-1185">Reference proteome</keyword>
<dbReference type="PANTHER" id="PTHR45947:SF14">
    <property type="entry name" value="SLL1723 PROTEIN"/>
    <property type="match status" value="1"/>
</dbReference>
<reference evidence="4 5" key="1">
    <citation type="submission" date="2022-12" db="EMBL/GenBank/DDBJ databases">
        <title>Polyphasic characterization of Geotalea uranireducens NIT-SL11 newly isolated from a complex of sewage sludge and microbially reduced graphene oxide.</title>
        <authorList>
            <person name="Xie L."/>
            <person name="Yoshida N."/>
            <person name="Meng L."/>
        </authorList>
    </citation>
    <scope>NUCLEOTIDE SEQUENCE [LARGE SCALE GENOMIC DNA]</scope>
    <source>
        <strain evidence="4 5">NIT-SL11</strain>
    </source>
</reference>
<dbReference type="InterPro" id="IPR050194">
    <property type="entry name" value="Glycosyltransferase_grp1"/>
</dbReference>
<dbReference type="Proteomes" id="UP001317705">
    <property type="component" value="Chromosome"/>
</dbReference>
<accession>A0ABM8EM04</accession>
<evidence type="ECO:0008006" key="6">
    <source>
        <dbReference type="Google" id="ProtNLM"/>
    </source>
</evidence>
<comment type="similarity">
    <text evidence="1">Belongs to the transferase hexapeptide repeat family.</text>
</comment>
<feature type="domain" description="Glycosyltransferase subfamily 4-like N-terminal" evidence="3">
    <location>
        <begin position="212"/>
        <end position="368"/>
    </location>
</feature>
<dbReference type="Pfam" id="PF13439">
    <property type="entry name" value="Glyco_transf_4"/>
    <property type="match status" value="1"/>
</dbReference>
<gene>
    <name evidence="4" type="ORF">GURASL_19750</name>
</gene>
<evidence type="ECO:0000313" key="4">
    <source>
        <dbReference type="EMBL" id="BDV43052.1"/>
    </source>
</evidence>
<evidence type="ECO:0000259" key="2">
    <source>
        <dbReference type="Pfam" id="PF00534"/>
    </source>
</evidence>
<dbReference type="InterPro" id="IPR028098">
    <property type="entry name" value="Glyco_trans_4-like_N"/>
</dbReference>
<dbReference type="RefSeq" id="WP_281999168.1">
    <property type="nucleotide sequence ID" value="NZ_AP027151.1"/>
</dbReference>
<evidence type="ECO:0000256" key="1">
    <source>
        <dbReference type="ARBA" id="ARBA00007274"/>
    </source>
</evidence>
<dbReference type="InterPro" id="IPR001296">
    <property type="entry name" value="Glyco_trans_1"/>
</dbReference>
<dbReference type="Pfam" id="PF00132">
    <property type="entry name" value="Hexapep"/>
    <property type="match status" value="1"/>
</dbReference>
<protein>
    <recommendedName>
        <fullName evidence="6">Serine acetyltransferase</fullName>
    </recommendedName>
</protein>
<dbReference type="InterPro" id="IPR011004">
    <property type="entry name" value="Trimer_LpxA-like_sf"/>
</dbReference>
<dbReference type="Pfam" id="PF00534">
    <property type="entry name" value="Glycos_transf_1"/>
    <property type="match status" value="1"/>
</dbReference>
<dbReference type="InterPro" id="IPR001451">
    <property type="entry name" value="Hexapep"/>
</dbReference>
<dbReference type="CDD" id="cd03354">
    <property type="entry name" value="LbH_SAT"/>
    <property type="match status" value="1"/>
</dbReference>
<proteinExistence type="inferred from homology"/>
<sequence length="575" mass="63615">MFDYLKADLKRLSPSASPSLRTLIAGLLSQGFQAILVYRFFNWLQRKRVPGQPMRFFCERFIEITTGISIPACCRIGKGFRIHHFGGIIFHPTTVIGDNCTLYHGVTIGDRGGSGGAATIGDNVLIGAGAKIIGPVVIGNNCIVGANAVVTKDLPDNTVAIGSPCQFKPRTDPPAVPPSAPIPRVMDLRGTYKGGGGPDKTVLNSAAQHDPARVHVLVTYIRQPHDHEFQIPDMARQLGVNYVDVIDGKTIDWACLGKLKELLREHRLTVVHAHDDKTLLYAWLLRFMVPGLKIMYTCHSHAVYDRDDFASWSSYAKFKLRQRIQIMLMRRCIKPIITVSHDTKRRLLGNGLNAHDVAVLHNGIDISRWQRNGARPALRDELGVPPGHFLVGTIARITYDKDLPTFYRVAEAVAARLPNVTFVIVGDGYGDELARARAEISRRGLEKLIRFTGHRNDLPDMYVSLDVFLMTSLTEGMPNTLLEAMALGVPAVSTMVGGIPELLEPGQEGFLAPVGDAEALAGYVLDMLADPSLRERCGKACRERIERDFSFANRVRRMEDYYAWFAGSAPRPDQV</sequence>
<dbReference type="PANTHER" id="PTHR45947">
    <property type="entry name" value="SULFOQUINOVOSYL TRANSFERASE SQD2"/>
    <property type="match status" value="1"/>
</dbReference>
<feature type="domain" description="Glycosyl transferase family 1" evidence="2">
    <location>
        <begin position="376"/>
        <end position="543"/>
    </location>
</feature>
<dbReference type="Gene3D" id="3.40.50.2000">
    <property type="entry name" value="Glycogen Phosphorylase B"/>
    <property type="match status" value="2"/>
</dbReference>
<dbReference type="CDD" id="cd03801">
    <property type="entry name" value="GT4_PimA-like"/>
    <property type="match status" value="1"/>
</dbReference>
<name>A0ABM8EM04_9BACT</name>
<dbReference type="InterPro" id="IPR045304">
    <property type="entry name" value="LbH_SAT"/>
</dbReference>
<dbReference type="SUPFAM" id="SSF51161">
    <property type="entry name" value="Trimeric LpxA-like enzymes"/>
    <property type="match status" value="1"/>
</dbReference>
<dbReference type="Gene3D" id="2.160.10.10">
    <property type="entry name" value="Hexapeptide repeat proteins"/>
    <property type="match status" value="1"/>
</dbReference>
<organism evidence="4 5">
    <name type="scientific">Geotalea uraniireducens</name>
    <dbReference type="NCBI Taxonomy" id="351604"/>
    <lineage>
        <taxon>Bacteria</taxon>
        <taxon>Pseudomonadati</taxon>
        <taxon>Thermodesulfobacteriota</taxon>
        <taxon>Desulfuromonadia</taxon>
        <taxon>Geobacterales</taxon>
        <taxon>Geobacteraceae</taxon>
        <taxon>Geotalea</taxon>
    </lineage>
</organism>
<evidence type="ECO:0000259" key="3">
    <source>
        <dbReference type="Pfam" id="PF13439"/>
    </source>
</evidence>